<keyword evidence="2" id="KW-1185">Reference proteome</keyword>
<dbReference type="EMBL" id="JAVDQG010000007">
    <property type="protein sequence ID" value="MDR6226962.1"/>
    <property type="molecule type" value="Genomic_DNA"/>
</dbReference>
<protein>
    <submittedName>
        <fullName evidence="1">Uncharacterized protein</fullName>
    </submittedName>
</protein>
<name>A0ABU1IQ85_9BACL</name>
<sequence>MSAVRVLLVREIDGQMSSSGCCGRVAGDAARWSREGPVFAERRRWMEEMGRLYRGLESRFGEKVQLDVVDPRNLFSYTALLWQAGRQAGRSPLPLMAGWLTGWHRLAVFVDGKPIATGHVPSLEKVAEAVEHRLQFGAKR</sequence>
<evidence type="ECO:0000313" key="1">
    <source>
        <dbReference type="EMBL" id="MDR6226962.1"/>
    </source>
</evidence>
<comment type="caution">
    <text evidence="1">The sequence shown here is derived from an EMBL/GenBank/DDBJ whole genome shotgun (WGS) entry which is preliminary data.</text>
</comment>
<dbReference type="Proteomes" id="UP001185012">
    <property type="component" value="Unassembled WGS sequence"/>
</dbReference>
<proteinExistence type="predicted"/>
<gene>
    <name evidence="1" type="ORF">JOE21_002974</name>
</gene>
<reference evidence="1 2" key="1">
    <citation type="submission" date="2023-07" db="EMBL/GenBank/DDBJ databases">
        <title>Genomic Encyclopedia of Type Strains, Phase IV (KMG-IV): sequencing the most valuable type-strain genomes for metagenomic binning, comparative biology and taxonomic classification.</title>
        <authorList>
            <person name="Goeker M."/>
        </authorList>
    </citation>
    <scope>NUCLEOTIDE SEQUENCE [LARGE SCALE GENOMIC DNA]</scope>
    <source>
        <strain evidence="1 2">DSM 45903</strain>
    </source>
</reference>
<dbReference type="RefSeq" id="WP_309867597.1">
    <property type="nucleotide sequence ID" value="NZ_JAVDQG010000007.1"/>
</dbReference>
<evidence type="ECO:0000313" key="2">
    <source>
        <dbReference type="Proteomes" id="UP001185012"/>
    </source>
</evidence>
<organism evidence="1 2">
    <name type="scientific">Desmospora profundinema</name>
    <dbReference type="NCBI Taxonomy" id="1571184"/>
    <lineage>
        <taxon>Bacteria</taxon>
        <taxon>Bacillati</taxon>
        <taxon>Bacillota</taxon>
        <taxon>Bacilli</taxon>
        <taxon>Bacillales</taxon>
        <taxon>Thermoactinomycetaceae</taxon>
        <taxon>Desmospora</taxon>
    </lineage>
</organism>
<accession>A0ABU1IQ85</accession>